<dbReference type="Pfam" id="PF14497">
    <property type="entry name" value="GST_C_3"/>
    <property type="match status" value="1"/>
</dbReference>
<dbReference type="Gene3D" id="1.20.1050.10">
    <property type="match status" value="1"/>
</dbReference>
<dbReference type="InterPro" id="IPR010987">
    <property type="entry name" value="Glutathione-S-Trfase_C-like"/>
</dbReference>
<evidence type="ECO:0000259" key="2">
    <source>
        <dbReference type="PROSITE" id="PS50405"/>
    </source>
</evidence>
<dbReference type="CDD" id="cd03192">
    <property type="entry name" value="GST_C_Sigma_like"/>
    <property type="match status" value="1"/>
</dbReference>
<accession>A0A6P8J279</accession>
<sequence>MTENPSALIPDAQKSRKPLPVVLHPATRVLCHFVILLTMSEKPEFKLFYWPGMLGRGEFVRLLFLETQTPFEDVFKDKSFEEAKQMGYGRGQKHFAFPVIEHGDIVISQTPVICRYLGKKLDHGRLYPNTEKDRLQAEVLMAGVVDVVEEGCRAWHPIDYNADYDSQKEEAKPFIEYYKTKRLPRWLDFFETTLKDNYLANGELVFVGKQISWVDFCIFHFVDGNMFQFPELFDKENTHLKKFHQAIRDRPNIKTWYYSDARPKNNHTIF</sequence>
<dbReference type="Proteomes" id="UP000515163">
    <property type="component" value="Unplaced"/>
</dbReference>
<dbReference type="SFLD" id="SFLDS00019">
    <property type="entry name" value="Glutathione_Transferase_(cytos"/>
    <property type="match status" value="1"/>
</dbReference>
<dbReference type="InterPro" id="IPR036249">
    <property type="entry name" value="Thioredoxin-like_sf"/>
</dbReference>
<dbReference type="GO" id="GO:0006749">
    <property type="term" value="P:glutathione metabolic process"/>
    <property type="evidence" value="ECO:0007669"/>
    <property type="project" value="TreeGrafter"/>
</dbReference>
<dbReference type="RefSeq" id="XP_031574051.1">
    <property type="nucleotide sequence ID" value="XM_031718191.1"/>
</dbReference>
<proteinExistence type="predicted"/>
<keyword evidence="3" id="KW-1185">Reference proteome</keyword>
<feature type="domain" description="GST N-terminal" evidence="1">
    <location>
        <begin position="43"/>
        <end position="125"/>
    </location>
</feature>
<dbReference type="PROSITE" id="PS50405">
    <property type="entry name" value="GST_CTER"/>
    <property type="match status" value="1"/>
</dbReference>
<dbReference type="OrthoDB" id="4951845at2759"/>
<dbReference type="Gene3D" id="3.40.30.10">
    <property type="entry name" value="Glutaredoxin"/>
    <property type="match status" value="1"/>
</dbReference>
<evidence type="ECO:0000313" key="3">
    <source>
        <dbReference type="Proteomes" id="UP000515163"/>
    </source>
</evidence>
<evidence type="ECO:0000259" key="1">
    <source>
        <dbReference type="PROSITE" id="PS50404"/>
    </source>
</evidence>
<dbReference type="GeneID" id="116307873"/>
<organism evidence="3 4">
    <name type="scientific">Actinia tenebrosa</name>
    <name type="common">Australian red waratah sea anemone</name>
    <dbReference type="NCBI Taxonomy" id="6105"/>
    <lineage>
        <taxon>Eukaryota</taxon>
        <taxon>Metazoa</taxon>
        <taxon>Cnidaria</taxon>
        <taxon>Anthozoa</taxon>
        <taxon>Hexacorallia</taxon>
        <taxon>Actiniaria</taxon>
        <taxon>Actiniidae</taxon>
        <taxon>Actinia</taxon>
    </lineage>
</organism>
<dbReference type="KEGG" id="aten:116307873"/>
<reference evidence="4" key="1">
    <citation type="submission" date="2025-08" db="UniProtKB">
        <authorList>
            <consortium name="RefSeq"/>
        </authorList>
    </citation>
    <scope>IDENTIFICATION</scope>
    <source>
        <tissue evidence="4">Tentacle</tissue>
    </source>
</reference>
<dbReference type="FunFam" id="1.20.1050.10:FF:000051">
    <property type="entry name" value="Glutathione S-transferase"/>
    <property type="match status" value="1"/>
</dbReference>
<dbReference type="InterPro" id="IPR050213">
    <property type="entry name" value="GST_superfamily"/>
</dbReference>
<dbReference type="InterPro" id="IPR004045">
    <property type="entry name" value="Glutathione_S-Trfase_N"/>
</dbReference>
<dbReference type="PANTHER" id="PTHR11571">
    <property type="entry name" value="GLUTATHIONE S-TRANSFERASE"/>
    <property type="match status" value="1"/>
</dbReference>
<dbReference type="InParanoid" id="A0A6P8J279"/>
<dbReference type="SUPFAM" id="SSF52833">
    <property type="entry name" value="Thioredoxin-like"/>
    <property type="match status" value="1"/>
</dbReference>
<dbReference type="InterPro" id="IPR036282">
    <property type="entry name" value="Glutathione-S-Trfase_C_sf"/>
</dbReference>
<protein>
    <submittedName>
        <fullName evidence="4">Uncharacterized protein LOC116307873</fullName>
    </submittedName>
</protein>
<dbReference type="PANTHER" id="PTHR11571:SF263">
    <property type="entry name" value="GLUTATHIONE S-TRANSFERASE"/>
    <property type="match status" value="1"/>
</dbReference>
<dbReference type="InterPro" id="IPR004046">
    <property type="entry name" value="GST_C"/>
</dbReference>
<gene>
    <name evidence="4" type="primary">LOC116307873</name>
</gene>
<dbReference type="GO" id="GO:0004364">
    <property type="term" value="F:glutathione transferase activity"/>
    <property type="evidence" value="ECO:0007669"/>
    <property type="project" value="TreeGrafter"/>
</dbReference>
<dbReference type="AlphaFoldDB" id="A0A6P8J279"/>
<dbReference type="CDD" id="cd03039">
    <property type="entry name" value="GST_N_Sigma_like"/>
    <property type="match status" value="1"/>
</dbReference>
<dbReference type="PROSITE" id="PS50404">
    <property type="entry name" value="GST_NTER"/>
    <property type="match status" value="1"/>
</dbReference>
<feature type="domain" description="GST C-terminal" evidence="2">
    <location>
        <begin position="130"/>
        <end position="267"/>
    </location>
</feature>
<dbReference type="SUPFAM" id="SSF47616">
    <property type="entry name" value="GST C-terminal domain-like"/>
    <property type="match status" value="1"/>
</dbReference>
<name>A0A6P8J279_ACTTE</name>
<dbReference type="InterPro" id="IPR040079">
    <property type="entry name" value="Glutathione_S-Trfase"/>
</dbReference>
<evidence type="ECO:0000313" key="4">
    <source>
        <dbReference type="RefSeq" id="XP_031574051.1"/>
    </source>
</evidence>